<evidence type="ECO:0000313" key="4">
    <source>
        <dbReference type="Proteomes" id="UP000221734"/>
    </source>
</evidence>
<proteinExistence type="predicted"/>
<evidence type="ECO:0000313" key="3">
    <source>
        <dbReference type="EMBL" id="SOH05067.1"/>
    </source>
</evidence>
<evidence type="ECO:0008006" key="5">
    <source>
        <dbReference type="Google" id="ProtNLM"/>
    </source>
</evidence>
<dbReference type="EMBL" id="LT934425">
    <property type="protein sequence ID" value="SOH05067.1"/>
    <property type="molecule type" value="Genomic_DNA"/>
</dbReference>
<feature type="region of interest" description="Disordered" evidence="1">
    <location>
        <begin position="113"/>
        <end position="139"/>
    </location>
</feature>
<protein>
    <recommendedName>
        <fullName evidence="5">Carboxypeptidase regulatory-like domain-containing protein</fullName>
    </recommendedName>
</protein>
<dbReference type="Pfam" id="PF13620">
    <property type="entry name" value="CarboxypepD_reg"/>
    <property type="match status" value="1"/>
</dbReference>
<accession>A0A2C9CJW2</accession>
<dbReference type="Proteomes" id="UP000221734">
    <property type="component" value="Chromosome Kuenenia_stuttgartiensis_MBR1"/>
</dbReference>
<feature type="signal peptide" evidence="2">
    <location>
        <begin position="1"/>
        <end position="26"/>
    </location>
</feature>
<sequence length="139" mass="14955">MFKNIALSLCFIMASGYGFSYNTVKAQTPTPTLVPTPTLKGSASGTVTAKKSGKPIKRAKVSLKSKELNFKDKTTTDNDGKYVFSDLSAGNYTLKAKKHGFKNAKKKFELAEGENEVADIQLKKETSDDGNGDDGDGGY</sequence>
<organism evidence="3 4">
    <name type="scientific">Kuenenia stuttgartiensis</name>
    <dbReference type="NCBI Taxonomy" id="174633"/>
    <lineage>
        <taxon>Bacteria</taxon>
        <taxon>Pseudomonadati</taxon>
        <taxon>Planctomycetota</taxon>
        <taxon>Candidatus Brocadiia</taxon>
        <taxon>Candidatus Brocadiales</taxon>
        <taxon>Candidatus Brocadiaceae</taxon>
        <taxon>Candidatus Kuenenia</taxon>
    </lineage>
</organism>
<dbReference type="RefSeq" id="WP_099325707.1">
    <property type="nucleotide sequence ID" value="NZ_LT934425.1"/>
</dbReference>
<dbReference type="SUPFAM" id="SSF49464">
    <property type="entry name" value="Carboxypeptidase regulatory domain-like"/>
    <property type="match status" value="1"/>
</dbReference>
<evidence type="ECO:0000256" key="1">
    <source>
        <dbReference type="SAM" id="MobiDB-lite"/>
    </source>
</evidence>
<dbReference type="KEGG" id="kst:KSMBR1_2580"/>
<reference evidence="4" key="1">
    <citation type="submission" date="2017-10" db="EMBL/GenBank/DDBJ databases">
        <authorList>
            <person name="Frank J."/>
        </authorList>
    </citation>
    <scope>NUCLEOTIDE SEQUENCE [LARGE SCALE GENOMIC DNA]</scope>
</reference>
<dbReference type="Gene3D" id="2.60.40.1120">
    <property type="entry name" value="Carboxypeptidase-like, regulatory domain"/>
    <property type="match status" value="1"/>
</dbReference>
<keyword evidence="2" id="KW-0732">Signal</keyword>
<feature type="chain" id="PRO_5013174852" description="Carboxypeptidase regulatory-like domain-containing protein" evidence="2">
    <location>
        <begin position="27"/>
        <end position="139"/>
    </location>
</feature>
<name>A0A2C9CJW2_KUEST</name>
<gene>
    <name evidence="3" type="ORF">KSMBR1_2580</name>
</gene>
<evidence type="ECO:0000256" key="2">
    <source>
        <dbReference type="SAM" id="SignalP"/>
    </source>
</evidence>
<dbReference type="AlphaFoldDB" id="A0A2C9CJW2"/>
<keyword evidence="4" id="KW-1185">Reference proteome</keyword>
<dbReference type="OrthoDB" id="1122665at2"/>
<dbReference type="InterPro" id="IPR008969">
    <property type="entry name" value="CarboxyPept-like_regulatory"/>
</dbReference>
<feature type="compositionally biased region" description="Acidic residues" evidence="1">
    <location>
        <begin position="128"/>
        <end position="139"/>
    </location>
</feature>